<dbReference type="EMBL" id="CP050896">
    <property type="protein sequence ID" value="QIX19761.1"/>
    <property type="molecule type" value="Genomic_DNA"/>
</dbReference>
<protein>
    <submittedName>
        <fullName evidence="3">Rhodanese family protein</fullName>
    </submittedName>
</protein>
<dbReference type="AlphaFoldDB" id="A0A4U1JUZ1"/>
<dbReference type="InterPro" id="IPR036873">
    <property type="entry name" value="Rhodanese-like_dom_sf"/>
</dbReference>
<dbReference type="RefSeq" id="WP_136883604.1">
    <property type="nucleotide sequence ID" value="NZ_CP050896.1"/>
</dbReference>
<evidence type="ECO:0000313" key="3">
    <source>
        <dbReference type="EMBL" id="QIX19761.1"/>
    </source>
</evidence>
<sequence length="264" mass="28467">MNHDPIVEPSSLRDLASFHVLDVRDPQSFDEGHVANAVRVPIEVWEAAAKAEETSFESVDYWQNAISALGLDPDVPWIVCDDGRMTEAARVWFILQFYGATTFILNGGLRSLREAGSDVPTALPAGSGSAFIAKPASGQVGLIDRERLKAELGTNVQIFDARSAVEFDGQDLRRNARGGHLPGATLLPHADLLDGSFVRPTNELRSLLNQGGFGPGHHIVTHCDGGGRAALAAAAALRAGYDDVRAYYLSFSDWAKDESCPIVR</sequence>
<accession>A0A4U1JUZ1</accession>
<reference evidence="3 4" key="1">
    <citation type="submission" date="2020-04" db="EMBL/GenBank/DDBJ databases">
        <title>FDA dAtabase for Regulatory Grade micrObial Sequences (FDA-ARGOS): Supporting development and validation of Infectious Disease Dx tests.</title>
        <authorList>
            <person name="Sciortino C."/>
            <person name="Tallon L."/>
            <person name="Sadzewicz L."/>
            <person name="Vavikolanu K."/>
            <person name="Mehta A."/>
            <person name="Aluvathingal J."/>
            <person name="Nadendla S."/>
            <person name="Nandy P."/>
            <person name="Geyer C."/>
            <person name="Yan Y."/>
            <person name="Sichtig H."/>
        </authorList>
    </citation>
    <scope>NUCLEOTIDE SEQUENCE [LARGE SCALE GENOMIC DNA]</scope>
    <source>
        <strain evidence="3 4">FDAARGOS_633</strain>
    </source>
</reference>
<dbReference type="SMART" id="SM00450">
    <property type="entry name" value="RHOD"/>
    <property type="match status" value="2"/>
</dbReference>
<dbReference type="Gene3D" id="3.40.250.10">
    <property type="entry name" value="Rhodanese-like domain"/>
    <property type="match status" value="2"/>
</dbReference>
<feature type="domain" description="Rhodanese" evidence="2">
    <location>
        <begin position="152"/>
        <end position="263"/>
    </location>
</feature>
<keyword evidence="1" id="KW-0677">Repeat</keyword>
<dbReference type="Proteomes" id="UP000500870">
    <property type="component" value="Chromosome 2"/>
</dbReference>
<proteinExistence type="predicted"/>
<dbReference type="PANTHER" id="PTHR43855">
    <property type="entry name" value="THIOSULFATE SULFURTRANSFERASE"/>
    <property type="match status" value="1"/>
</dbReference>
<dbReference type="InterPro" id="IPR001763">
    <property type="entry name" value="Rhodanese-like_dom"/>
</dbReference>
<organism evidence="3 4">
    <name type="scientific">Agrobacterium pusense</name>
    <dbReference type="NCBI Taxonomy" id="648995"/>
    <lineage>
        <taxon>Bacteria</taxon>
        <taxon>Pseudomonadati</taxon>
        <taxon>Pseudomonadota</taxon>
        <taxon>Alphaproteobacteria</taxon>
        <taxon>Hyphomicrobiales</taxon>
        <taxon>Rhizobiaceae</taxon>
        <taxon>Rhizobium/Agrobacterium group</taxon>
        <taxon>Agrobacterium</taxon>
    </lineage>
</organism>
<evidence type="ECO:0000256" key="1">
    <source>
        <dbReference type="ARBA" id="ARBA00022737"/>
    </source>
</evidence>
<name>A0A4U1JUZ1_9HYPH</name>
<dbReference type="PROSITE" id="PS50206">
    <property type="entry name" value="RHODANESE_3"/>
    <property type="match status" value="2"/>
</dbReference>
<evidence type="ECO:0000259" key="2">
    <source>
        <dbReference type="PROSITE" id="PS50206"/>
    </source>
</evidence>
<dbReference type="InterPro" id="IPR051126">
    <property type="entry name" value="Thiosulfate_sulfurtransferase"/>
</dbReference>
<gene>
    <name evidence="3" type="ORF">FOB41_00885</name>
</gene>
<dbReference type="Pfam" id="PF00581">
    <property type="entry name" value="Rhodanese"/>
    <property type="match status" value="2"/>
</dbReference>
<dbReference type="PANTHER" id="PTHR43855:SF1">
    <property type="entry name" value="THIOSULFATE SULFURTRANSFERASE"/>
    <property type="match status" value="1"/>
</dbReference>
<dbReference type="SUPFAM" id="SSF52821">
    <property type="entry name" value="Rhodanese/Cell cycle control phosphatase"/>
    <property type="match status" value="2"/>
</dbReference>
<evidence type="ECO:0000313" key="4">
    <source>
        <dbReference type="Proteomes" id="UP000500870"/>
    </source>
</evidence>
<feature type="domain" description="Rhodanese" evidence="2">
    <location>
        <begin position="14"/>
        <end position="121"/>
    </location>
</feature>